<feature type="transmembrane region" description="Helical" evidence="1">
    <location>
        <begin position="31"/>
        <end position="49"/>
    </location>
</feature>
<feature type="transmembrane region" description="Helical" evidence="1">
    <location>
        <begin position="7"/>
        <end position="25"/>
    </location>
</feature>
<dbReference type="Proteomes" id="UP000013190">
    <property type="component" value="Unassembled WGS sequence"/>
</dbReference>
<gene>
    <name evidence="2" type="ORF">F992_00386</name>
</gene>
<reference evidence="2 3" key="2">
    <citation type="journal article" date="2016" name="Int. J. Syst. Evol. Microbiol.">
        <title>Taxonomy of haemolytic and/or proteolytic strains of the genus Acinetobacter with the proposal of Acinetobacter courvalinii sp. nov. (genomic species 14 sensu Bouvet &amp; Jeanjean), Acinetobacter dispersus sp. nov. (genomic species 17), Acinetobacter modestus sp. nov., Acinetobacter proteolyticus sp. nov. and Acinetobacter vivianii sp. nov.</title>
        <authorList>
            <person name="Nemec A."/>
            <person name="Radolfova-Krizova L."/>
            <person name="Maixnerova M."/>
            <person name="Vrestiakova E."/>
            <person name="Jezek P."/>
            <person name="Sedo O."/>
        </authorList>
    </citation>
    <scope>NUCLEOTIDE SEQUENCE [LARGE SCALE GENOMIC DNA]</scope>
    <source>
        <strain evidence="2 3">NIPH 236</strain>
    </source>
</reference>
<sequence>MFYWALFGLMLSSIISSFLLGGYFLFFNKDYFFLIIGILLLFLGVLIFLESENLKYSSLRKKFKESDGAFPKENKLISSILLLDELGGKIGFKRRYKWQYKDREVFIVIAYKTYSIYYDSEVLYKKTFSKTVVFKSGPWVNEFNEYVKSLNTEKKIPLAKDLTKEQKIYEEISF</sequence>
<organism evidence="2 3">
    <name type="scientific">Acinetobacter modestus</name>
    <dbReference type="NCBI Taxonomy" id="1776740"/>
    <lineage>
        <taxon>Bacteria</taxon>
        <taxon>Pseudomonadati</taxon>
        <taxon>Pseudomonadota</taxon>
        <taxon>Gammaproteobacteria</taxon>
        <taxon>Moraxellales</taxon>
        <taxon>Moraxellaceae</taxon>
        <taxon>Acinetobacter</taxon>
    </lineage>
</organism>
<protein>
    <submittedName>
        <fullName evidence="2">Uncharacterized protein</fullName>
    </submittedName>
</protein>
<evidence type="ECO:0000313" key="2">
    <source>
        <dbReference type="EMBL" id="ENU28276.1"/>
    </source>
</evidence>
<accession>A0ABP2U178</accession>
<keyword evidence="1" id="KW-0812">Transmembrane</keyword>
<evidence type="ECO:0000256" key="1">
    <source>
        <dbReference type="SAM" id="Phobius"/>
    </source>
</evidence>
<dbReference type="EMBL" id="APOJ01000015">
    <property type="protein sequence ID" value="ENU28276.1"/>
    <property type="molecule type" value="Genomic_DNA"/>
</dbReference>
<proteinExistence type="predicted"/>
<name>A0ABP2U178_9GAMM</name>
<evidence type="ECO:0000313" key="3">
    <source>
        <dbReference type="Proteomes" id="UP000013190"/>
    </source>
</evidence>
<keyword evidence="1" id="KW-0472">Membrane</keyword>
<reference evidence="3" key="1">
    <citation type="submission" date="2013-02" db="EMBL/GenBank/DDBJ databases">
        <title>The Genome Sequence of Acinetobacter sp. NIPH 236.</title>
        <authorList>
            <consortium name="The Broad Institute Genome Sequencing Platform"/>
            <consortium name="The Broad Institute Genome Sequencing Center for Infectious Disease"/>
            <person name="Cerqueira G."/>
            <person name="Feldgarden M."/>
            <person name="Courvalin P."/>
            <person name="Perichon B."/>
            <person name="Grillot-Courvalin C."/>
            <person name="Clermont D."/>
            <person name="Rocha E."/>
            <person name="Yoon E.-J."/>
            <person name="Nemec A."/>
            <person name="Walker B."/>
            <person name="Young S.K."/>
            <person name="Zeng Q."/>
            <person name="Gargeya S."/>
            <person name="Fitzgerald M."/>
            <person name="Haas B."/>
            <person name="Abouelleil A."/>
            <person name="Alvarado L."/>
            <person name="Arachchi H.M."/>
            <person name="Berlin A.M."/>
            <person name="Chapman S.B."/>
            <person name="Dewar J."/>
            <person name="Goldberg J."/>
            <person name="Griggs A."/>
            <person name="Gujja S."/>
            <person name="Hansen M."/>
            <person name="Howarth C."/>
            <person name="Imamovic A."/>
            <person name="Larimer J."/>
            <person name="McCowan C."/>
            <person name="Murphy C."/>
            <person name="Neiman D."/>
            <person name="Pearson M."/>
            <person name="Priest M."/>
            <person name="Roberts A."/>
            <person name="Saif S."/>
            <person name="Shea T."/>
            <person name="Sisk P."/>
            <person name="Sykes S."/>
            <person name="Wortman J."/>
            <person name="Nusbaum C."/>
            <person name="Birren B."/>
        </authorList>
    </citation>
    <scope>NUCLEOTIDE SEQUENCE [LARGE SCALE GENOMIC DNA]</scope>
    <source>
        <strain evidence="3">NIPH 236</strain>
    </source>
</reference>
<keyword evidence="1" id="KW-1133">Transmembrane helix</keyword>
<keyword evidence="3" id="KW-1185">Reference proteome</keyword>
<comment type="caution">
    <text evidence="2">The sequence shown here is derived from an EMBL/GenBank/DDBJ whole genome shotgun (WGS) entry which is preliminary data.</text>
</comment>